<evidence type="ECO:0000256" key="11">
    <source>
        <dbReference type="ARBA" id="ARBA00023224"/>
    </source>
</evidence>
<dbReference type="InterPro" id="IPR001828">
    <property type="entry name" value="ANF_lig-bd_rcpt"/>
</dbReference>
<keyword evidence="6 12" id="KW-1133">Transmembrane helix</keyword>
<proteinExistence type="inferred from homology"/>
<dbReference type="PRINTS" id="PR00248">
    <property type="entry name" value="GPCRMGR"/>
</dbReference>
<dbReference type="Pfam" id="PF00003">
    <property type="entry name" value="7tm_3"/>
    <property type="match status" value="1"/>
</dbReference>
<feature type="transmembrane region" description="Helical" evidence="12">
    <location>
        <begin position="727"/>
        <end position="750"/>
    </location>
</feature>
<dbReference type="Ensembl" id="ENSECRT00000032888.1">
    <property type="protein sequence ID" value="ENSECRP00000032169.1"/>
    <property type="gene ID" value="ENSECRG00000021790.1"/>
</dbReference>
<comment type="similarity">
    <text evidence="2">Belongs to the G-protein coupled receptor 3 family.</text>
</comment>
<dbReference type="Gene3D" id="3.40.50.2300">
    <property type="match status" value="4"/>
</dbReference>
<evidence type="ECO:0000256" key="4">
    <source>
        <dbReference type="ARBA" id="ARBA00022692"/>
    </source>
</evidence>
<dbReference type="PANTHER" id="PTHR24061:SF418">
    <property type="entry name" value="C-FAMILY ODORANT RECEPTOR OLFCQ19-RELATED"/>
    <property type="match status" value="1"/>
</dbReference>
<evidence type="ECO:0000313" key="14">
    <source>
        <dbReference type="Ensembl" id="ENSECRP00000032169.1"/>
    </source>
</evidence>
<feature type="transmembrane region" description="Helical" evidence="12">
    <location>
        <begin position="500"/>
        <end position="524"/>
    </location>
</feature>
<dbReference type="FunFam" id="2.10.50.30:FF:000002">
    <property type="entry name" value="Vomeronasal 2 receptor, h1"/>
    <property type="match status" value="1"/>
</dbReference>
<dbReference type="GO" id="GO:0004930">
    <property type="term" value="F:G protein-coupled receptor activity"/>
    <property type="evidence" value="ECO:0007669"/>
    <property type="project" value="UniProtKB-KW"/>
</dbReference>
<evidence type="ECO:0000259" key="13">
    <source>
        <dbReference type="PROSITE" id="PS50259"/>
    </source>
</evidence>
<name>A0A8C4TP11_ERPCA</name>
<dbReference type="Proteomes" id="UP000694620">
    <property type="component" value="Unassembled WGS sequence"/>
</dbReference>
<dbReference type="GeneTree" id="ENSGT00940000162782"/>
<dbReference type="InterPro" id="IPR004073">
    <property type="entry name" value="GPCR_3_vmron_rcpt_2"/>
</dbReference>
<dbReference type="InterPro" id="IPR017978">
    <property type="entry name" value="GPCR_3_C"/>
</dbReference>
<keyword evidence="9" id="KW-0675">Receptor</keyword>
<protein>
    <submittedName>
        <fullName evidence="14">Extracellular calcium-sensing receptor-like</fullName>
    </submittedName>
</protein>
<evidence type="ECO:0000256" key="5">
    <source>
        <dbReference type="ARBA" id="ARBA00022729"/>
    </source>
</evidence>
<dbReference type="InterPro" id="IPR038550">
    <property type="entry name" value="GPCR_3_9-Cys_sf"/>
</dbReference>
<accession>A0A8C4TP11</accession>
<keyword evidence="4 12" id="KW-0812">Transmembrane</keyword>
<evidence type="ECO:0000256" key="3">
    <source>
        <dbReference type="ARBA" id="ARBA00022475"/>
    </source>
</evidence>
<feature type="transmembrane region" description="Helical" evidence="12">
    <location>
        <begin position="536"/>
        <end position="559"/>
    </location>
</feature>
<dbReference type="Pfam" id="PF07562">
    <property type="entry name" value="NCD3G"/>
    <property type="match status" value="1"/>
</dbReference>
<evidence type="ECO:0000313" key="15">
    <source>
        <dbReference type="Proteomes" id="UP000694620"/>
    </source>
</evidence>
<gene>
    <name evidence="14" type="primary">LOC114669564</name>
</gene>
<dbReference type="PRINTS" id="PR01535">
    <property type="entry name" value="VOMERONASL2R"/>
</dbReference>
<sequence length="769" mass="86098">MFYFTIFALSDFEVVKSTCRMMENFELNGLYKDGDIMLGGIFAVNFKTSIFDFSGFQLTQTMIFAIEEINRDQSLLPNITLGYKIYDNCVKLPVALRAAVSLISGHNSISTGYGCTGPPPVLAVIGDPGSTHSIVISRILSLFQMPLVSYYATCSCLSNKQEYPTFFRTIPSDTFQVKAVIQIIKHYGWTWVGAIASDDDYGQNAVKTFHEEFSNFGCISFLETIPKINEKDKVLQIVNTIKQSTAKVIIVFSSEADITSLVREVVLQNITGRQWIASEAWSTSPVLASMENFNSFGGTIGIAIRRGNIKGLENFLLQLKPKYESNNNLLIHMKTAFNDVSELRASYNVYKAVHALQQYVSIFQHFLYYLEVLHYLKEINFTNHLGERVAFDKNGDAIAIYDIMNWQLKDNETVFIKTVGVFDESIPTSVCSIKCPPGKRKALRKGEPICCYDCVLCADGEISNQTDSSECIKCLPDYWSNSDRNQCVMKEVEFLSYEDVMGIILTTIALIGASLSVGVLGIFIHHRNTPVVKANNAELSFLLLVSLTFCFLCSLCFIGKPSDLTCMLRHVIFGISFSFSVSCILVKTIVVIMAFKATLPGNNIMKWFGVAQQRSTVILFTFIQSVVCTVWLTISPSVPIKNMNHQNSKVILECAIGSMTGFSFLLGYIFLLSVVCFLLAFLARNLPDTFNEARFITFSMLIFCAVWVAFIPAYVSTPGKYTVAVEVFAIITSSFGILFSIFTPKCYIILLKPDKNTKKSLLEWKKDIK</sequence>
<evidence type="ECO:0000256" key="9">
    <source>
        <dbReference type="ARBA" id="ARBA00023170"/>
    </source>
</evidence>
<evidence type="ECO:0000256" key="1">
    <source>
        <dbReference type="ARBA" id="ARBA00004651"/>
    </source>
</evidence>
<keyword evidence="3" id="KW-1003">Cell membrane</keyword>
<keyword evidence="5" id="KW-0732">Signal</keyword>
<keyword evidence="8 12" id="KW-0472">Membrane</keyword>
<evidence type="ECO:0000256" key="10">
    <source>
        <dbReference type="ARBA" id="ARBA00023180"/>
    </source>
</evidence>
<reference evidence="14" key="2">
    <citation type="submission" date="2025-09" db="UniProtKB">
        <authorList>
            <consortium name="Ensembl"/>
        </authorList>
    </citation>
    <scope>IDENTIFICATION</scope>
</reference>
<feature type="transmembrane region" description="Helical" evidence="12">
    <location>
        <begin position="662"/>
        <end position="683"/>
    </location>
</feature>
<dbReference type="SUPFAM" id="SSF53822">
    <property type="entry name" value="Periplasmic binding protein-like I"/>
    <property type="match status" value="1"/>
</dbReference>
<dbReference type="Gene3D" id="2.10.50.30">
    <property type="entry name" value="GPCR, family 3, nine cysteines domain"/>
    <property type="match status" value="1"/>
</dbReference>
<feature type="transmembrane region" description="Helical" evidence="12">
    <location>
        <begin position="571"/>
        <end position="595"/>
    </location>
</feature>
<dbReference type="PANTHER" id="PTHR24061">
    <property type="entry name" value="CALCIUM-SENSING RECEPTOR-RELATED"/>
    <property type="match status" value="1"/>
</dbReference>
<keyword evidence="7" id="KW-0297">G-protein coupled receptor</keyword>
<dbReference type="Pfam" id="PF01094">
    <property type="entry name" value="ANF_receptor"/>
    <property type="match status" value="1"/>
</dbReference>
<dbReference type="InterPro" id="IPR000337">
    <property type="entry name" value="GPCR_3"/>
</dbReference>
<dbReference type="FunFam" id="3.40.50.2300:FF:000016">
    <property type="entry name" value="Taste 1 receptor member 2"/>
    <property type="match status" value="1"/>
</dbReference>
<dbReference type="GO" id="GO:0005886">
    <property type="term" value="C:plasma membrane"/>
    <property type="evidence" value="ECO:0007669"/>
    <property type="project" value="UniProtKB-SubCell"/>
</dbReference>
<evidence type="ECO:0000256" key="2">
    <source>
        <dbReference type="ARBA" id="ARBA00007242"/>
    </source>
</evidence>
<dbReference type="InterPro" id="IPR028082">
    <property type="entry name" value="Peripla_BP_I"/>
</dbReference>
<feature type="transmembrane region" description="Helical" evidence="12">
    <location>
        <begin position="695"/>
        <end position="715"/>
    </location>
</feature>
<dbReference type="InterPro" id="IPR011500">
    <property type="entry name" value="GPCR_3_9-Cys_dom"/>
</dbReference>
<keyword evidence="15" id="KW-1185">Reference proteome</keyword>
<evidence type="ECO:0000256" key="6">
    <source>
        <dbReference type="ARBA" id="ARBA00022989"/>
    </source>
</evidence>
<feature type="transmembrane region" description="Helical" evidence="12">
    <location>
        <begin position="616"/>
        <end position="634"/>
    </location>
</feature>
<keyword evidence="10" id="KW-0325">Glycoprotein</keyword>
<keyword evidence="11" id="KW-0807">Transducer</keyword>
<organism evidence="14 15">
    <name type="scientific">Erpetoichthys calabaricus</name>
    <name type="common">Rope fish</name>
    <name type="synonym">Calamoichthys calabaricus</name>
    <dbReference type="NCBI Taxonomy" id="27687"/>
    <lineage>
        <taxon>Eukaryota</taxon>
        <taxon>Metazoa</taxon>
        <taxon>Chordata</taxon>
        <taxon>Craniata</taxon>
        <taxon>Vertebrata</taxon>
        <taxon>Euteleostomi</taxon>
        <taxon>Actinopterygii</taxon>
        <taxon>Polypteriformes</taxon>
        <taxon>Polypteridae</taxon>
        <taxon>Erpetoichthys</taxon>
    </lineage>
</organism>
<evidence type="ECO:0000256" key="7">
    <source>
        <dbReference type="ARBA" id="ARBA00023040"/>
    </source>
</evidence>
<feature type="domain" description="G-protein coupled receptors family 3 profile" evidence="13">
    <location>
        <begin position="501"/>
        <end position="765"/>
    </location>
</feature>
<dbReference type="AlphaFoldDB" id="A0A8C4TP11"/>
<evidence type="ECO:0000256" key="12">
    <source>
        <dbReference type="SAM" id="Phobius"/>
    </source>
</evidence>
<comment type="subcellular location">
    <subcellularLocation>
        <location evidence="1">Cell membrane</location>
        <topology evidence="1">Multi-pass membrane protein</topology>
    </subcellularLocation>
</comment>
<dbReference type="InterPro" id="IPR000068">
    <property type="entry name" value="GPCR_3_Ca_sens_rcpt-rel"/>
</dbReference>
<reference evidence="14" key="1">
    <citation type="submission" date="2025-08" db="UniProtKB">
        <authorList>
            <consortium name="Ensembl"/>
        </authorList>
    </citation>
    <scope>IDENTIFICATION</scope>
</reference>
<dbReference type="PROSITE" id="PS50259">
    <property type="entry name" value="G_PROTEIN_RECEP_F3_4"/>
    <property type="match status" value="1"/>
</dbReference>
<evidence type="ECO:0000256" key="8">
    <source>
        <dbReference type="ARBA" id="ARBA00023136"/>
    </source>
</evidence>
<dbReference type="CDD" id="cd15283">
    <property type="entry name" value="7tmC_V2R_pheromone"/>
    <property type="match status" value="1"/>
</dbReference>